<dbReference type="InterPro" id="IPR000994">
    <property type="entry name" value="Pept_M24"/>
</dbReference>
<dbReference type="SUPFAM" id="SSF53092">
    <property type="entry name" value="Creatinase/prolidase N-terminal domain"/>
    <property type="match status" value="1"/>
</dbReference>
<reference evidence="2 3" key="1">
    <citation type="journal article" date="2021" name="ISME Commun">
        <title>Automated analysis of genomic sequences facilitates high-throughput and comprehensive description of bacteria.</title>
        <authorList>
            <person name="Hitch T.C.A."/>
        </authorList>
    </citation>
    <scope>NUCLEOTIDE SEQUENCE [LARGE SCALE GENOMIC DNA]</scope>
    <source>
        <strain evidence="2 3">Sanger_109</strain>
    </source>
</reference>
<dbReference type="InterPro" id="IPR050659">
    <property type="entry name" value="Peptidase_M24B"/>
</dbReference>
<feature type="domain" description="Peptidase M24" evidence="1">
    <location>
        <begin position="176"/>
        <end position="362"/>
    </location>
</feature>
<dbReference type="Pfam" id="PF00557">
    <property type="entry name" value="Peptidase_M24"/>
    <property type="match status" value="1"/>
</dbReference>
<dbReference type="Proteomes" id="UP001652442">
    <property type="component" value="Unassembled WGS sequence"/>
</dbReference>
<proteinExistence type="predicted"/>
<evidence type="ECO:0000313" key="2">
    <source>
        <dbReference type="EMBL" id="MCU6761708.1"/>
    </source>
</evidence>
<dbReference type="PANTHER" id="PTHR46112">
    <property type="entry name" value="AMINOPEPTIDASE"/>
    <property type="match status" value="1"/>
</dbReference>
<dbReference type="PANTHER" id="PTHR46112:SF3">
    <property type="entry name" value="AMINOPEPTIDASE YPDF"/>
    <property type="match status" value="1"/>
</dbReference>
<dbReference type="SUPFAM" id="SSF55920">
    <property type="entry name" value="Creatinase/aminopeptidase"/>
    <property type="match status" value="1"/>
</dbReference>
<dbReference type="RefSeq" id="WP_158424496.1">
    <property type="nucleotide sequence ID" value="NZ_JAOQJQ010000002.1"/>
</dbReference>
<dbReference type="InterPro" id="IPR029149">
    <property type="entry name" value="Creatin/AminoP/Spt16_N"/>
</dbReference>
<dbReference type="InterPro" id="IPR036005">
    <property type="entry name" value="Creatinase/aminopeptidase-like"/>
</dbReference>
<protein>
    <submittedName>
        <fullName evidence="2">M24 family metallopeptidase</fullName>
    </submittedName>
</protein>
<keyword evidence="3" id="KW-1185">Reference proteome</keyword>
<dbReference type="EMBL" id="JAOQJQ010000002">
    <property type="protein sequence ID" value="MCU6761708.1"/>
    <property type="molecule type" value="Genomic_DNA"/>
</dbReference>
<gene>
    <name evidence="2" type="ORF">OCV88_05065</name>
</gene>
<comment type="caution">
    <text evidence="2">The sequence shown here is derived from an EMBL/GenBank/DDBJ whole genome shotgun (WGS) entry which is preliminary data.</text>
</comment>
<organism evidence="2 3">
    <name type="scientific">Brotonthovivens ammoniilytica</name>
    <dbReference type="NCBI Taxonomy" id="2981725"/>
    <lineage>
        <taxon>Bacteria</taxon>
        <taxon>Bacillati</taxon>
        <taxon>Bacillota</taxon>
        <taxon>Clostridia</taxon>
        <taxon>Lachnospirales</taxon>
        <taxon>Lachnospiraceae</taxon>
        <taxon>Brotonthovivens</taxon>
    </lineage>
</organism>
<evidence type="ECO:0000313" key="3">
    <source>
        <dbReference type="Proteomes" id="UP001652442"/>
    </source>
</evidence>
<sequence length="400" mass="44733">MDRQLKENVFLPVSDNELNRRWIAVREEMRKNGIDCLVIQNSEAHMGGYIRWFIDMPAKFGTPATVLFPADDEMTVITEGNIPELVLPGWMMRGIKENIVRPYYRSIYYTNTLDGEAAAAAIRASGYKKIGIVAKGLMSACFYEYIKENLTDVEFVDATDLVDQIKCIKSSEEIALIRRTAEITGAAFAAVPAFIRPGRKEYEVANDIRHILTDLGSEEQLIMVCSAPMGEPAGHKLPFFMNRTLQKGDQVMVMLEVSGPGGFYQEVGRTICIGEPSRRLTDAWMAARDAQRRAAEILKEGACPADVCRINNDYMEKRGFPSRNMIFAHGQGYELAERPVIYGSETMAIRSNMNIAVHPFGITDDVYAFCCDNFLTGPDGAEPLSTVPLEIMTAQSSPWY</sequence>
<dbReference type="Gene3D" id="3.90.230.10">
    <property type="entry name" value="Creatinase/methionine aminopeptidase superfamily"/>
    <property type="match status" value="1"/>
</dbReference>
<name>A0ABT2THM9_9FIRM</name>
<dbReference type="Gene3D" id="3.40.350.10">
    <property type="entry name" value="Creatinase/prolidase N-terminal domain"/>
    <property type="match status" value="1"/>
</dbReference>
<accession>A0ABT2THM9</accession>
<evidence type="ECO:0000259" key="1">
    <source>
        <dbReference type="Pfam" id="PF00557"/>
    </source>
</evidence>
<dbReference type="CDD" id="cd01066">
    <property type="entry name" value="APP_MetAP"/>
    <property type="match status" value="1"/>
</dbReference>